<proteinExistence type="inferred from homology"/>
<comment type="similarity">
    <text evidence="1">Belongs to the serine-aspartate repeat-containing protein (SDr) family.</text>
</comment>
<geneLocation type="plasmid" evidence="5 6">
    <name>2</name>
</geneLocation>
<dbReference type="InterPro" id="IPR013783">
    <property type="entry name" value="Ig-like_fold"/>
</dbReference>
<dbReference type="EMBL" id="CP002393">
    <property type="protein sequence ID" value="AGT63721.1"/>
    <property type="molecule type" value="Genomic_DNA"/>
</dbReference>
<evidence type="ECO:0000256" key="1">
    <source>
        <dbReference type="ARBA" id="ARBA00007257"/>
    </source>
</evidence>
<evidence type="ECO:0000313" key="5">
    <source>
        <dbReference type="EMBL" id="AGT63721.1"/>
    </source>
</evidence>
<dbReference type="PANTHER" id="PTHR36108">
    <property type="entry name" value="COLOSSIN-B-RELATED"/>
    <property type="match status" value="1"/>
</dbReference>
<keyword evidence="3" id="KW-0732">Signal</keyword>
<dbReference type="AlphaFoldDB" id="A0A806K7D6"/>
<accession>A0A806K7D6</accession>
<evidence type="ECO:0000259" key="4">
    <source>
        <dbReference type="Pfam" id="PF17802"/>
    </source>
</evidence>
<dbReference type="InterPro" id="IPR036249">
    <property type="entry name" value="Thioredoxin-like_sf"/>
</dbReference>
<feature type="domain" description="SpaA-like prealbumin fold" evidence="4">
    <location>
        <begin position="193"/>
        <end position="276"/>
    </location>
</feature>
<organism evidence="5 6">
    <name type="scientific">Lacticaseibacillus paracasei subsp. paracasei 8700:2</name>
    <dbReference type="NCBI Taxonomy" id="537973"/>
    <lineage>
        <taxon>Bacteria</taxon>
        <taxon>Bacillati</taxon>
        <taxon>Bacillota</taxon>
        <taxon>Bacilli</taxon>
        <taxon>Lactobacillales</taxon>
        <taxon>Lactobacillaceae</taxon>
        <taxon>Lacticaseibacillus</taxon>
    </lineage>
</organism>
<dbReference type="Gene3D" id="2.60.40.10">
    <property type="entry name" value="Immunoglobulins"/>
    <property type="match status" value="2"/>
</dbReference>
<feature type="domain" description="SpaA-like prealbumin fold" evidence="4">
    <location>
        <begin position="281"/>
        <end position="341"/>
    </location>
</feature>
<dbReference type="InterPro" id="IPR041033">
    <property type="entry name" value="SpaA_PFL_dom_1"/>
</dbReference>
<evidence type="ECO:0000256" key="2">
    <source>
        <dbReference type="ARBA" id="ARBA00022525"/>
    </source>
</evidence>
<dbReference type="SUPFAM" id="SSF49478">
    <property type="entry name" value="Cna protein B-type domain"/>
    <property type="match status" value="2"/>
</dbReference>
<dbReference type="PANTHER" id="PTHR36108:SF13">
    <property type="entry name" value="COLOSSIN-B-RELATED"/>
    <property type="match status" value="1"/>
</dbReference>
<evidence type="ECO:0000313" key="6">
    <source>
        <dbReference type="Proteomes" id="UP000015927"/>
    </source>
</evidence>
<dbReference type="Pfam" id="PF17802">
    <property type="entry name" value="SpaA"/>
    <property type="match status" value="2"/>
</dbReference>
<evidence type="ECO:0000256" key="3">
    <source>
        <dbReference type="ARBA" id="ARBA00022729"/>
    </source>
</evidence>
<gene>
    <name evidence="5" type="ORF">LBPG_04202</name>
</gene>
<keyword evidence="5" id="KW-0614">Plasmid</keyword>
<dbReference type="SUPFAM" id="SSF52833">
    <property type="entry name" value="Thioredoxin-like"/>
    <property type="match status" value="1"/>
</dbReference>
<sequence>MVCNPNGFLNFSWHFSRNQIVWQASQPGDFGDGIYAPYGETAVNRVKAAATKVYNNVMNNSDTANTTMILAVQGATDVQGYHKFTYTVQSNQAGTATLNFKNQVAGMKVVDANGNAIANNTVTIGQAFSLLIPDSTPTGNLTFDINGSIKAIVPVVYNDGAQKYQDSISLVTGVVKPLLAGNKAKWTRAAGLIKVHKVDQDGKALAGAEFALTDNLGGKLTTVTDKNGIAQFQILANRTYTPEETKIPTGYQGSFKQTGITLTKDGQTFEHTAKNTLEKGIVKIHKVDQNGKALAGVEFTLTDNLGNKQTAVTDKDGNAQFAIVANRMYSLKETKTLAGYVGSFQKDGITKVPTLVHYKKGKVVTQYTGYREQQIDKVLAGGKAGEH</sequence>
<name>A0A806K7D6_LACPA</name>
<keyword evidence="2" id="KW-0964">Secreted</keyword>
<dbReference type="Proteomes" id="UP000015927">
    <property type="component" value="Plasmid 2"/>
</dbReference>
<dbReference type="KEGG" id="lpi:LBPG_04202"/>
<protein>
    <recommendedName>
        <fullName evidence="4">SpaA-like prealbumin fold domain-containing protein</fullName>
    </recommendedName>
</protein>
<reference evidence="5 6" key="1">
    <citation type="submission" date="2010-12" db="EMBL/GenBank/DDBJ databases">
        <title>The Genome Sequence of Lactobacillus paracasei subsp. paracasei strain 8700:2.</title>
        <authorList>
            <consortium name="The Broad Institute Genome Sequencing Platform"/>
            <person name="Ward D."/>
            <person name="Earl A."/>
            <person name="Feldgarden M."/>
            <person name="Young S.K."/>
            <person name="Gargeya S."/>
            <person name="Zeng Q."/>
            <person name="Alvarado L."/>
            <person name="Berlin A."/>
            <person name="Bochicchio J."/>
            <person name="Chapman S.B."/>
            <person name="Chen Z."/>
            <person name="Freedman E."/>
            <person name="Gellesch M."/>
            <person name="Goldberg J."/>
            <person name="Griggs A."/>
            <person name="Gujja S."/>
            <person name="Heilman E."/>
            <person name="Heiman D."/>
            <person name="Howarth C."/>
            <person name="Mehta T."/>
            <person name="Neiman D."/>
            <person name="Pearson M."/>
            <person name="Roberts A."/>
            <person name="Saif S."/>
            <person name="Shea T."/>
            <person name="Shenoy N."/>
            <person name="Sisk P."/>
            <person name="Stolte C."/>
            <person name="Sykes S."/>
            <person name="White J."/>
            <person name="Yandava C."/>
            <person name="Saulnier D."/>
            <person name="Haas B."/>
            <person name="Nusbaum C."/>
            <person name="Birren B."/>
        </authorList>
    </citation>
    <scope>NUCLEOTIDE SEQUENCE [LARGE SCALE GENOMIC DNA]</scope>
    <source>
        <strain evidence="5 6">8700:2</strain>
        <plasmid evidence="5 6">2</plasmid>
    </source>
</reference>